<dbReference type="AlphaFoldDB" id="A0A6M3ZPP8"/>
<organism evidence="2 3">
    <name type="scientific">Herbaspirillum rubrisubalbicans Os34</name>
    <dbReference type="NCBI Taxonomy" id="1235827"/>
    <lineage>
        <taxon>Bacteria</taxon>
        <taxon>Pseudomonadati</taxon>
        <taxon>Pseudomonadota</taxon>
        <taxon>Betaproteobacteria</taxon>
        <taxon>Burkholderiales</taxon>
        <taxon>Oxalobacteraceae</taxon>
        <taxon>Herbaspirillum</taxon>
    </lineage>
</organism>
<keyword evidence="1" id="KW-0472">Membrane</keyword>
<name>A0A6M3ZPP8_9BURK</name>
<dbReference type="EMBL" id="CP008956">
    <property type="protein sequence ID" value="QJQ00381.1"/>
    <property type="molecule type" value="Genomic_DNA"/>
</dbReference>
<keyword evidence="1" id="KW-0812">Transmembrane</keyword>
<dbReference type="Proteomes" id="UP000501648">
    <property type="component" value="Chromosome"/>
</dbReference>
<dbReference type="RefSeq" id="WP_017454595.1">
    <property type="nucleotide sequence ID" value="NZ_CP008956.1"/>
</dbReference>
<sequence length="145" mass="16408">MEFDFAKLKNRIIAILMPIFLVGFIYGIVTGKNIGPTYKQLEIMRAEMKWLSQEENRNLSILTEGELSKSGVASSYLIIDPELWRSPSKEAFDEHGWKPLSKGKYCKEGILLEIAPSSYIGKASVSITMKYDHVTSETCRTQSSH</sequence>
<evidence type="ECO:0000313" key="2">
    <source>
        <dbReference type="EMBL" id="QJQ00381.1"/>
    </source>
</evidence>
<evidence type="ECO:0000256" key="1">
    <source>
        <dbReference type="SAM" id="Phobius"/>
    </source>
</evidence>
<accession>A0A6M3ZPP8</accession>
<protein>
    <submittedName>
        <fullName evidence="2">Uncharacterized protein</fullName>
    </submittedName>
</protein>
<evidence type="ECO:0000313" key="3">
    <source>
        <dbReference type="Proteomes" id="UP000501648"/>
    </source>
</evidence>
<gene>
    <name evidence="2" type="ORF">C798_09090</name>
</gene>
<proteinExistence type="predicted"/>
<reference evidence="2 3" key="1">
    <citation type="journal article" date="2012" name="J. Bacteriol.">
        <title>Genome sequence of the pathogenic Herbaspirillum seropedicae strain Os34, isolated from rice roots.</title>
        <authorList>
            <person name="Ye W."/>
            <person name="Ye S."/>
            <person name="Liu J."/>
            <person name="Chang S."/>
            <person name="Chen M."/>
            <person name="Zhu B."/>
            <person name="Guo L."/>
            <person name="An Q."/>
        </authorList>
    </citation>
    <scope>NUCLEOTIDE SEQUENCE [LARGE SCALE GENOMIC DNA]</scope>
    <source>
        <strain evidence="2 3">Os34</strain>
    </source>
</reference>
<keyword evidence="1" id="KW-1133">Transmembrane helix</keyword>
<feature type="transmembrane region" description="Helical" evidence="1">
    <location>
        <begin position="12"/>
        <end position="29"/>
    </location>
</feature>